<dbReference type="EMBL" id="HG794546">
    <property type="protein sequence ID" value="CDL00992.1"/>
    <property type="molecule type" value="Genomic_DNA"/>
</dbReference>
<dbReference type="InterPro" id="IPR036397">
    <property type="entry name" value="RNaseH_sf"/>
</dbReference>
<dbReference type="Proteomes" id="UP000018922">
    <property type="component" value="Chromosome I"/>
</dbReference>
<name>V6F6J7_MAGGM</name>
<dbReference type="InterPro" id="IPR012337">
    <property type="entry name" value="RNaseH-like_sf"/>
</dbReference>
<dbReference type="PANTHER" id="PTHR47515">
    <property type="entry name" value="LOW CALCIUM RESPONSE LOCUS PROTEIN T"/>
    <property type="match status" value="1"/>
</dbReference>
<reference evidence="2 3" key="1">
    <citation type="journal article" date="2014" name="Genome Announc.">
        <title>Complete genome sequence of Magnetospirillum gryphiswaldense MSR-1.</title>
        <authorList>
            <person name="Wang X."/>
            <person name="Wang Q."/>
            <person name="Zhang W."/>
            <person name="Wang Y."/>
            <person name="Li L."/>
            <person name="Wen T."/>
            <person name="Zhang T."/>
            <person name="Zhang Y."/>
            <person name="Xu J."/>
            <person name="Hu J."/>
            <person name="Li S."/>
            <person name="Liu L."/>
            <person name="Liu J."/>
            <person name="Jiang W."/>
            <person name="Tian J."/>
            <person name="Li Y."/>
            <person name="Schuler D."/>
            <person name="Wang L."/>
            <person name="Li J."/>
        </authorList>
    </citation>
    <scope>NUCLEOTIDE SEQUENCE [LARGE SCALE GENOMIC DNA]</scope>
    <source>
        <strain evidence="3">DSM 6361 / JCM 21280 / NBRC 15271 / MSR-1</strain>
    </source>
</reference>
<dbReference type="KEGG" id="mgy:MGMSRv2__3777"/>
<keyword evidence="3" id="KW-1185">Reference proteome</keyword>
<gene>
    <name evidence="2" type="ordered locus">MGMSRv2__3777</name>
</gene>
<sequence>MSPQKMVTPASLRSAVAHVRADHGVSERRACLVLGADRSTIRYRSRRPDDTEFRERLRELSRQRRRFGYRRLHLLLAREGHAMNQKKLRRLYAEEKLQVRRRGGRKRALGTRAPMTITQGPNQRWSLDFVADAFSDGRRFRILTVVDDFTRECLALVADTSLSGARVARELDGLLAKRGRPLMIVSDNGTEFTSMAMLRWSQDHQVEWHYIAPGKPMQNGFVESFNGRLRDECLNETLFSSLAHARRVLADWKDNYNHARPHSGLGGLTPAEAATKAATQAGLGHAPALLAITARFGHQNHSGLHP</sequence>
<dbReference type="STRING" id="1430440.MGMSRv2__3777"/>
<dbReference type="NCBIfam" id="NF033516">
    <property type="entry name" value="transpos_IS3"/>
    <property type="match status" value="1"/>
</dbReference>
<dbReference type="GO" id="GO:0003676">
    <property type="term" value="F:nucleic acid binding"/>
    <property type="evidence" value="ECO:0007669"/>
    <property type="project" value="InterPro"/>
</dbReference>
<evidence type="ECO:0000313" key="2">
    <source>
        <dbReference type="EMBL" id="CDL00992.1"/>
    </source>
</evidence>
<accession>V6F6J7</accession>
<dbReference type="AlphaFoldDB" id="V6F6J7"/>
<dbReference type="SUPFAM" id="SSF53098">
    <property type="entry name" value="Ribonuclease H-like"/>
    <property type="match status" value="1"/>
</dbReference>
<dbReference type="Pfam" id="PF13276">
    <property type="entry name" value="HTH_21"/>
    <property type="match status" value="1"/>
</dbReference>
<evidence type="ECO:0000259" key="1">
    <source>
        <dbReference type="PROSITE" id="PS50994"/>
    </source>
</evidence>
<dbReference type="PANTHER" id="PTHR47515:SF1">
    <property type="entry name" value="BLR2054 PROTEIN"/>
    <property type="match status" value="1"/>
</dbReference>
<dbReference type="InterPro" id="IPR048020">
    <property type="entry name" value="Transpos_IS3"/>
</dbReference>
<dbReference type="InterPro" id="IPR025948">
    <property type="entry name" value="HTH-like_dom"/>
</dbReference>
<dbReference type="PROSITE" id="PS50994">
    <property type="entry name" value="INTEGRASE"/>
    <property type="match status" value="1"/>
</dbReference>
<dbReference type="InterPro" id="IPR001584">
    <property type="entry name" value="Integrase_cat-core"/>
</dbReference>
<dbReference type="Pfam" id="PF13683">
    <property type="entry name" value="rve_3"/>
    <property type="match status" value="1"/>
</dbReference>
<protein>
    <submittedName>
        <fullName evidence="2">Insertion element uncharacterized protein</fullName>
    </submittedName>
</protein>
<dbReference type="HOGENOM" id="CLU_027402_31_0_5"/>
<proteinExistence type="predicted"/>
<dbReference type="eggNOG" id="COG2801">
    <property type="taxonomic scope" value="Bacteria"/>
</dbReference>
<dbReference type="Gene3D" id="3.30.420.10">
    <property type="entry name" value="Ribonuclease H-like superfamily/Ribonuclease H"/>
    <property type="match status" value="1"/>
</dbReference>
<evidence type="ECO:0000313" key="3">
    <source>
        <dbReference type="Proteomes" id="UP000018922"/>
    </source>
</evidence>
<feature type="domain" description="Integrase catalytic" evidence="1">
    <location>
        <begin position="117"/>
        <end position="278"/>
    </location>
</feature>
<dbReference type="GO" id="GO:0015074">
    <property type="term" value="P:DNA integration"/>
    <property type="evidence" value="ECO:0007669"/>
    <property type="project" value="InterPro"/>
</dbReference>
<organism evidence="2 3">
    <name type="scientific">Magnetospirillum gryphiswaldense (strain DSM 6361 / JCM 21280 / NBRC 15271 / MSR-1)</name>
    <dbReference type="NCBI Taxonomy" id="431944"/>
    <lineage>
        <taxon>Bacteria</taxon>
        <taxon>Pseudomonadati</taxon>
        <taxon>Pseudomonadota</taxon>
        <taxon>Alphaproteobacteria</taxon>
        <taxon>Rhodospirillales</taxon>
        <taxon>Rhodospirillaceae</taxon>
        <taxon>Magnetospirillum</taxon>
    </lineage>
</organism>